<dbReference type="EMBL" id="FQYV01000003">
    <property type="protein sequence ID" value="SHI55847.1"/>
    <property type="molecule type" value="Genomic_DNA"/>
</dbReference>
<evidence type="ECO:0000256" key="1">
    <source>
        <dbReference type="ARBA" id="ARBA00010996"/>
    </source>
</evidence>
<sequence length="255" mass="29659">MSRLGGFDVKCIDFENIRDYFCLRICRFDLKFNSMLSFFKKYKFFAIVMFFLSAIIITAIYQVMDPKKSLKVFQPAEVSSELVDTTLQYVKKYHTIADFSLINQNGKTVTQDDYKDKIYVADFFFTTCQTICPIMTDHMAQIQKSLADDASILLLSHTVTPEIDSVPQLKKYAIEKGVNDAKWNLVTGDRKEIYDLARKSYLVAKDNPYEEFDLIHTENFVLVDKKKRIRGFYDGTDPEAIETLLEDIEILKQEE</sequence>
<organism evidence="7 8">
    <name type="scientific">Aequorivita viscosa</name>
    <dbReference type="NCBI Taxonomy" id="797419"/>
    <lineage>
        <taxon>Bacteria</taxon>
        <taxon>Pseudomonadati</taxon>
        <taxon>Bacteroidota</taxon>
        <taxon>Flavobacteriia</taxon>
        <taxon>Flavobacteriales</taxon>
        <taxon>Flavobacteriaceae</taxon>
        <taxon>Aequorivita</taxon>
    </lineage>
</organism>
<dbReference type="SUPFAM" id="SSF52833">
    <property type="entry name" value="Thioredoxin-like"/>
    <property type="match status" value="1"/>
</dbReference>
<feature type="disulfide bond" description="Redox-active" evidence="4">
    <location>
        <begin position="128"/>
        <end position="132"/>
    </location>
</feature>
<dbReference type="Proteomes" id="UP000184172">
    <property type="component" value="Unassembled WGS sequence"/>
</dbReference>
<feature type="domain" description="Thioredoxin" evidence="6">
    <location>
        <begin position="90"/>
        <end position="253"/>
    </location>
</feature>
<accession>A0A1M6C495</accession>
<keyword evidence="8" id="KW-1185">Reference proteome</keyword>
<feature type="binding site" evidence="3">
    <location>
        <position position="216"/>
    </location>
    <ligand>
        <name>Cu cation</name>
        <dbReference type="ChEBI" id="CHEBI:23378"/>
    </ligand>
</feature>
<feature type="binding site" evidence="3">
    <location>
        <position position="132"/>
    </location>
    <ligand>
        <name>Cu cation</name>
        <dbReference type="ChEBI" id="CHEBI:23378"/>
    </ligand>
</feature>
<reference evidence="8" key="1">
    <citation type="submission" date="2016-11" db="EMBL/GenBank/DDBJ databases">
        <authorList>
            <person name="Varghese N."/>
            <person name="Submissions S."/>
        </authorList>
    </citation>
    <scope>NUCLEOTIDE SEQUENCE [LARGE SCALE GENOMIC DNA]</scope>
    <source>
        <strain evidence="8">DSM 26349</strain>
    </source>
</reference>
<feature type="binding site" evidence="3">
    <location>
        <position position="128"/>
    </location>
    <ligand>
        <name>Cu cation</name>
        <dbReference type="ChEBI" id="CHEBI:23378"/>
    </ligand>
</feature>
<dbReference type="PROSITE" id="PS51352">
    <property type="entry name" value="THIOREDOXIN_2"/>
    <property type="match status" value="1"/>
</dbReference>
<dbReference type="GO" id="GO:0046872">
    <property type="term" value="F:metal ion binding"/>
    <property type="evidence" value="ECO:0007669"/>
    <property type="project" value="UniProtKB-KW"/>
</dbReference>
<evidence type="ECO:0000313" key="8">
    <source>
        <dbReference type="Proteomes" id="UP000184172"/>
    </source>
</evidence>
<keyword evidence="5" id="KW-1133">Transmembrane helix</keyword>
<proteinExistence type="inferred from homology"/>
<dbReference type="Pfam" id="PF02630">
    <property type="entry name" value="SCO1-SenC"/>
    <property type="match status" value="1"/>
</dbReference>
<evidence type="ECO:0000259" key="6">
    <source>
        <dbReference type="PROSITE" id="PS51352"/>
    </source>
</evidence>
<evidence type="ECO:0000313" key="7">
    <source>
        <dbReference type="EMBL" id="SHI55847.1"/>
    </source>
</evidence>
<name>A0A1M6C495_9FLAO</name>
<keyword evidence="2 3" id="KW-0186">Copper</keyword>
<feature type="transmembrane region" description="Helical" evidence="5">
    <location>
        <begin position="44"/>
        <end position="64"/>
    </location>
</feature>
<protein>
    <submittedName>
        <fullName evidence="7">Protein SCO1/2</fullName>
    </submittedName>
</protein>
<keyword evidence="3" id="KW-0479">Metal-binding</keyword>
<dbReference type="InterPro" id="IPR003782">
    <property type="entry name" value="SCO1/SenC"/>
</dbReference>
<evidence type="ECO:0000256" key="2">
    <source>
        <dbReference type="ARBA" id="ARBA00023008"/>
    </source>
</evidence>
<gene>
    <name evidence="7" type="ORF">SAMN04487908_103132</name>
</gene>
<dbReference type="InterPro" id="IPR036249">
    <property type="entry name" value="Thioredoxin-like_sf"/>
</dbReference>
<dbReference type="AlphaFoldDB" id="A0A1M6C495"/>
<evidence type="ECO:0000256" key="3">
    <source>
        <dbReference type="PIRSR" id="PIRSR603782-1"/>
    </source>
</evidence>
<dbReference type="Gene3D" id="3.40.30.10">
    <property type="entry name" value="Glutaredoxin"/>
    <property type="match status" value="1"/>
</dbReference>
<evidence type="ECO:0000256" key="4">
    <source>
        <dbReference type="PIRSR" id="PIRSR603782-2"/>
    </source>
</evidence>
<dbReference type="CDD" id="cd02968">
    <property type="entry name" value="SCO"/>
    <property type="match status" value="1"/>
</dbReference>
<keyword evidence="5" id="KW-0812">Transmembrane</keyword>
<comment type="similarity">
    <text evidence="1">Belongs to the SCO1/2 family.</text>
</comment>
<evidence type="ECO:0000256" key="5">
    <source>
        <dbReference type="SAM" id="Phobius"/>
    </source>
</evidence>
<keyword evidence="4" id="KW-1015">Disulfide bond</keyword>
<dbReference type="InterPro" id="IPR013766">
    <property type="entry name" value="Thioredoxin_domain"/>
</dbReference>
<dbReference type="PANTHER" id="PTHR12151">
    <property type="entry name" value="ELECTRON TRANSPORT PROTIN SCO1/SENC FAMILY MEMBER"/>
    <property type="match status" value="1"/>
</dbReference>
<dbReference type="STRING" id="797419.SAMN05216556_103132"/>
<keyword evidence="5" id="KW-0472">Membrane</keyword>
<dbReference type="PANTHER" id="PTHR12151:SF25">
    <property type="entry name" value="LINALOOL DEHYDRATASE_ISOMERASE DOMAIN-CONTAINING PROTEIN"/>
    <property type="match status" value="1"/>
</dbReference>